<dbReference type="PRINTS" id="PR00604">
    <property type="entry name" value="CYTCHRMECIAB"/>
</dbReference>
<organism evidence="9 10">
    <name type="scientific">Pseudochrobactrum asaccharolyticum</name>
    <dbReference type="NCBI Taxonomy" id="354351"/>
    <lineage>
        <taxon>Bacteria</taxon>
        <taxon>Pseudomonadati</taxon>
        <taxon>Pseudomonadota</taxon>
        <taxon>Alphaproteobacteria</taxon>
        <taxon>Hyphomicrobiales</taxon>
        <taxon>Brucellaceae</taxon>
        <taxon>Pseudochrobactrum</taxon>
    </lineage>
</organism>
<proteinExistence type="predicted"/>
<feature type="domain" description="Cytochrome c" evidence="8">
    <location>
        <begin position="27"/>
        <end position="129"/>
    </location>
</feature>
<dbReference type="PROSITE" id="PS51007">
    <property type="entry name" value="CYTC"/>
    <property type="match status" value="1"/>
</dbReference>
<comment type="caution">
    <text evidence="9">The sequence shown here is derived from an EMBL/GenBank/DDBJ whole genome shotgun (WGS) entry which is preliminary data.</text>
</comment>
<keyword evidence="2 6" id="KW-0349">Heme</keyword>
<dbReference type="InterPro" id="IPR002327">
    <property type="entry name" value="Cyt_c_1A/1B"/>
</dbReference>
<evidence type="ECO:0000256" key="6">
    <source>
        <dbReference type="PROSITE-ProRule" id="PRU00433"/>
    </source>
</evidence>
<dbReference type="PANTHER" id="PTHR11961">
    <property type="entry name" value="CYTOCHROME C"/>
    <property type="match status" value="1"/>
</dbReference>
<evidence type="ECO:0000256" key="3">
    <source>
        <dbReference type="ARBA" id="ARBA00022723"/>
    </source>
</evidence>
<keyword evidence="5 6" id="KW-0408">Iron</keyword>
<evidence type="ECO:0000256" key="7">
    <source>
        <dbReference type="SAM" id="SignalP"/>
    </source>
</evidence>
<keyword evidence="1" id="KW-0813">Transport</keyword>
<keyword evidence="10" id="KW-1185">Reference proteome</keyword>
<dbReference type="Pfam" id="PF00034">
    <property type="entry name" value="Cytochrom_C"/>
    <property type="match status" value="1"/>
</dbReference>
<dbReference type="GO" id="GO:0009055">
    <property type="term" value="F:electron transfer activity"/>
    <property type="evidence" value="ECO:0007669"/>
    <property type="project" value="InterPro"/>
</dbReference>
<dbReference type="Proteomes" id="UP000252893">
    <property type="component" value="Unassembled WGS sequence"/>
</dbReference>
<dbReference type="AlphaFoldDB" id="A0A366E576"/>
<feature type="signal peptide" evidence="7">
    <location>
        <begin position="1"/>
        <end position="25"/>
    </location>
</feature>
<dbReference type="InterPro" id="IPR009056">
    <property type="entry name" value="Cyt_c-like_dom"/>
</dbReference>
<evidence type="ECO:0000313" key="9">
    <source>
        <dbReference type="EMBL" id="RBO97477.1"/>
    </source>
</evidence>
<reference evidence="9 10" key="1">
    <citation type="submission" date="2018-06" db="EMBL/GenBank/DDBJ databases">
        <title>Genomic Encyclopedia of Type Strains, Phase IV (KMG-IV): sequencing the most valuable type-strain genomes for metagenomic binning, comparative biology and taxonomic classification.</title>
        <authorList>
            <person name="Goeker M."/>
        </authorList>
    </citation>
    <scope>NUCLEOTIDE SEQUENCE [LARGE SCALE GENOMIC DNA]</scope>
    <source>
        <strain evidence="9 10">DSM 25619</strain>
    </source>
</reference>
<dbReference type="RefSeq" id="WP_342633953.1">
    <property type="nucleotide sequence ID" value="NZ_QNRH01000002.1"/>
</dbReference>
<evidence type="ECO:0000256" key="2">
    <source>
        <dbReference type="ARBA" id="ARBA00022617"/>
    </source>
</evidence>
<evidence type="ECO:0000313" key="10">
    <source>
        <dbReference type="Proteomes" id="UP000252893"/>
    </source>
</evidence>
<sequence>MHNAMKNFIGLVILSGFAFIQPAYAEGDADKGKKVFAKCAACHTVEDAKNRVGPHLVNIFGRKTATAEGFQYSPAMTKAGEEGMVWDEATLTAYLTAPKQFMPGNKMAFAGLKKPEDISDLFAYIRSKSAQ</sequence>
<dbReference type="EMBL" id="QNRH01000002">
    <property type="protein sequence ID" value="RBO97477.1"/>
    <property type="molecule type" value="Genomic_DNA"/>
</dbReference>
<dbReference type="Gene3D" id="1.10.760.10">
    <property type="entry name" value="Cytochrome c-like domain"/>
    <property type="match status" value="1"/>
</dbReference>
<evidence type="ECO:0000256" key="1">
    <source>
        <dbReference type="ARBA" id="ARBA00022448"/>
    </source>
</evidence>
<keyword evidence="7" id="KW-0732">Signal</keyword>
<feature type="chain" id="PRO_5016751789" evidence="7">
    <location>
        <begin position="26"/>
        <end position="131"/>
    </location>
</feature>
<evidence type="ECO:0000259" key="8">
    <source>
        <dbReference type="PROSITE" id="PS51007"/>
    </source>
</evidence>
<accession>A0A366E576</accession>
<keyword evidence="3 6" id="KW-0479">Metal-binding</keyword>
<evidence type="ECO:0000256" key="5">
    <source>
        <dbReference type="ARBA" id="ARBA00023004"/>
    </source>
</evidence>
<dbReference type="InterPro" id="IPR036909">
    <property type="entry name" value="Cyt_c-like_dom_sf"/>
</dbReference>
<name>A0A366E576_9HYPH</name>
<gene>
    <name evidence="9" type="ORF">DFR47_102259</name>
</gene>
<keyword evidence="4" id="KW-0249">Electron transport</keyword>
<dbReference type="GO" id="GO:0046872">
    <property type="term" value="F:metal ion binding"/>
    <property type="evidence" value="ECO:0007669"/>
    <property type="project" value="UniProtKB-KW"/>
</dbReference>
<protein>
    <submittedName>
        <fullName evidence="9">Cytochrome c</fullName>
    </submittedName>
</protein>
<dbReference type="SUPFAM" id="SSF46626">
    <property type="entry name" value="Cytochrome c"/>
    <property type="match status" value="1"/>
</dbReference>
<dbReference type="GO" id="GO:0020037">
    <property type="term" value="F:heme binding"/>
    <property type="evidence" value="ECO:0007669"/>
    <property type="project" value="InterPro"/>
</dbReference>
<evidence type="ECO:0000256" key="4">
    <source>
        <dbReference type="ARBA" id="ARBA00022982"/>
    </source>
</evidence>